<dbReference type="PANTHER" id="PTHR46236:SF33">
    <property type="entry name" value="MEPRIN AND TRAF-LIKE DOMAIN-CONTAINING PROTEIN-RELATED"/>
    <property type="match status" value="1"/>
</dbReference>
<sequence>MAMQVGKKFSWVIKDFSSLQCAFCYSDSILIGDCKWRLRAYPKGYKVDYFSLYLEVADSESLPYGWKKCVKFRLSIVKQVSPVYSVLEETHVWFDEKATGWGRSSMIPLTKLHDEKEGLLVNGDLVIVAEVDVLEVIGTLDGSEESKESCRPVKKSKHGGGEESIDLLKEAHLGKETMDVNGFKVLVSQVESVRRIFEMHPDIAVEFRAKNQHLRNACMSFLLSLMETLCVSLQELSNEDLVEADVALTYVRDAGFKVDWLEKKLEIVKEKKEKEKCSLVRLEEMKDSLLKLKQQCSDLDALVEKEEAELSAIRAPLSFDDVL</sequence>
<dbReference type="InterPro" id="IPR008974">
    <property type="entry name" value="TRAF-like"/>
</dbReference>
<dbReference type="GeneID" id="108855243"/>
<reference evidence="4" key="1">
    <citation type="journal article" date="2019" name="Database">
        <title>The radish genome database (RadishGD): an integrated information resource for radish genomics.</title>
        <authorList>
            <person name="Yu H.J."/>
            <person name="Baek S."/>
            <person name="Lee Y.J."/>
            <person name="Cho A."/>
            <person name="Mun J.H."/>
        </authorList>
    </citation>
    <scope>NUCLEOTIDE SEQUENCE [LARGE SCALE GENOMIC DNA]</scope>
    <source>
        <strain evidence="4">cv. WK10039</strain>
    </source>
</reference>
<dbReference type="Pfam" id="PF22486">
    <property type="entry name" value="MATH_2"/>
    <property type="match status" value="1"/>
</dbReference>
<dbReference type="Gene3D" id="2.60.210.10">
    <property type="entry name" value="Apoptosis, Tumor Necrosis Factor Receptor Associated Protein 2, Chain A"/>
    <property type="match status" value="1"/>
</dbReference>
<reference evidence="5" key="2">
    <citation type="submission" date="2025-08" db="UniProtKB">
        <authorList>
            <consortium name="RefSeq"/>
        </authorList>
    </citation>
    <scope>IDENTIFICATION</scope>
    <source>
        <tissue evidence="5">Leaf</tissue>
    </source>
</reference>
<dbReference type="OrthoDB" id="289038at2759"/>
<dbReference type="CDD" id="cd00121">
    <property type="entry name" value="MATH"/>
    <property type="match status" value="1"/>
</dbReference>
<evidence type="ECO:0000256" key="1">
    <source>
        <dbReference type="ARBA" id="ARBA00023054"/>
    </source>
</evidence>
<dbReference type="InterPro" id="IPR050804">
    <property type="entry name" value="MCC"/>
</dbReference>
<proteinExistence type="predicted"/>
<dbReference type="InterPro" id="IPR002083">
    <property type="entry name" value="MATH/TRAF_dom"/>
</dbReference>
<dbReference type="RefSeq" id="XP_018484515.1">
    <property type="nucleotide sequence ID" value="XM_018629013.2"/>
</dbReference>
<feature type="coiled-coil region" evidence="2">
    <location>
        <begin position="265"/>
        <end position="309"/>
    </location>
</feature>
<name>A0A6J0NIX7_RAPSA</name>
<evidence type="ECO:0000259" key="3">
    <source>
        <dbReference type="PROSITE" id="PS50144"/>
    </source>
</evidence>
<keyword evidence="4" id="KW-1185">Reference proteome</keyword>
<dbReference type="SMART" id="SM00061">
    <property type="entry name" value="MATH"/>
    <property type="match status" value="1"/>
</dbReference>
<evidence type="ECO:0000313" key="4">
    <source>
        <dbReference type="Proteomes" id="UP000504610"/>
    </source>
</evidence>
<dbReference type="AlphaFoldDB" id="A0A6J0NIX7"/>
<dbReference type="KEGG" id="rsz:108855243"/>
<protein>
    <submittedName>
        <fullName evidence="5">MATH domain and coiled-coil domain-containing protein At3g58410-like</fullName>
    </submittedName>
</protein>
<dbReference type="PROSITE" id="PS50144">
    <property type="entry name" value="MATH"/>
    <property type="match status" value="1"/>
</dbReference>
<dbReference type="PANTHER" id="PTHR46236">
    <property type="entry name" value="TRAF-LIKE SUPERFAMILY PROTEIN"/>
    <property type="match status" value="1"/>
</dbReference>
<accession>A0A6J0NIX7</accession>
<dbReference type="Proteomes" id="UP000504610">
    <property type="component" value="Chromosome 4"/>
</dbReference>
<organism evidence="4 5">
    <name type="scientific">Raphanus sativus</name>
    <name type="common">Radish</name>
    <name type="synonym">Raphanus raphanistrum var. sativus</name>
    <dbReference type="NCBI Taxonomy" id="3726"/>
    <lineage>
        <taxon>Eukaryota</taxon>
        <taxon>Viridiplantae</taxon>
        <taxon>Streptophyta</taxon>
        <taxon>Embryophyta</taxon>
        <taxon>Tracheophyta</taxon>
        <taxon>Spermatophyta</taxon>
        <taxon>Magnoliopsida</taxon>
        <taxon>eudicotyledons</taxon>
        <taxon>Gunneridae</taxon>
        <taxon>Pentapetalae</taxon>
        <taxon>rosids</taxon>
        <taxon>malvids</taxon>
        <taxon>Brassicales</taxon>
        <taxon>Brassicaceae</taxon>
        <taxon>Brassiceae</taxon>
        <taxon>Raphanus</taxon>
    </lineage>
</organism>
<keyword evidence="1 2" id="KW-0175">Coiled coil</keyword>
<feature type="domain" description="MATH" evidence="3">
    <location>
        <begin position="6"/>
        <end position="131"/>
    </location>
</feature>
<evidence type="ECO:0000256" key="2">
    <source>
        <dbReference type="SAM" id="Coils"/>
    </source>
</evidence>
<dbReference type="SUPFAM" id="SSF49599">
    <property type="entry name" value="TRAF domain-like"/>
    <property type="match status" value="1"/>
</dbReference>
<gene>
    <name evidence="5" type="primary">LOC108855243</name>
</gene>
<evidence type="ECO:0000313" key="5">
    <source>
        <dbReference type="RefSeq" id="XP_018484515.1"/>
    </source>
</evidence>